<feature type="transmembrane region" description="Helical" evidence="7">
    <location>
        <begin position="24"/>
        <end position="47"/>
    </location>
</feature>
<reference evidence="9 10" key="1">
    <citation type="submission" date="2019-01" db="EMBL/GenBank/DDBJ databases">
        <title>Ktedonosporobacter rubrisoli SCAWS-G2.</title>
        <authorList>
            <person name="Huang Y."/>
            <person name="Yan B."/>
        </authorList>
    </citation>
    <scope>NUCLEOTIDE SEQUENCE [LARGE SCALE GENOMIC DNA]</scope>
    <source>
        <strain evidence="9 10">SCAWS-G2</strain>
    </source>
</reference>
<feature type="transmembrane region" description="Helical" evidence="7">
    <location>
        <begin position="196"/>
        <end position="213"/>
    </location>
</feature>
<accession>A0A4P6JT72</accession>
<dbReference type="EMBL" id="CP035758">
    <property type="protein sequence ID" value="QBD78452.1"/>
    <property type="molecule type" value="Genomic_DNA"/>
</dbReference>
<comment type="similarity">
    <text evidence="2">Belongs to the DedA family.</text>
</comment>
<dbReference type="AlphaFoldDB" id="A0A4P6JT72"/>
<evidence type="ECO:0000313" key="10">
    <source>
        <dbReference type="Proteomes" id="UP000290365"/>
    </source>
</evidence>
<evidence type="ECO:0000256" key="6">
    <source>
        <dbReference type="ARBA" id="ARBA00023136"/>
    </source>
</evidence>
<evidence type="ECO:0000313" key="9">
    <source>
        <dbReference type="EMBL" id="QBD78452.1"/>
    </source>
</evidence>
<evidence type="ECO:0000256" key="7">
    <source>
        <dbReference type="SAM" id="Phobius"/>
    </source>
</evidence>
<feature type="transmembrane region" description="Helical" evidence="7">
    <location>
        <begin position="68"/>
        <end position="89"/>
    </location>
</feature>
<name>A0A4P6JT72_KTERU</name>
<keyword evidence="10" id="KW-1185">Reference proteome</keyword>
<dbReference type="GO" id="GO:0005886">
    <property type="term" value="C:plasma membrane"/>
    <property type="evidence" value="ECO:0007669"/>
    <property type="project" value="UniProtKB-SubCell"/>
</dbReference>
<evidence type="ECO:0000256" key="2">
    <source>
        <dbReference type="ARBA" id="ARBA00010792"/>
    </source>
</evidence>
<dbReference type="Pfam" id="PF09335">
    <property type="entry name" value="VTT_dom"/>
    <property type="match status" value="1"/>
</dbReference>
<keyword evidence="5 7" id="KW-1133">Transmembrane helix</keyword>
<evidence type="ECO:0000256" key="3">
    <source>
        <dbReference type="ARBA" id="ARBA00022475"/>
    </source>
</evidence>
<organism evidence="9 10">
    <name type="scientific">Ktedonosporobacter rubrisoli</name>
    <dbReference type="NCBI Taxonomy" id="2509675"/>
    <lineage>
        <taxon>Bacteria</taxon>
        <taxon>Bacillati</taxon>
        <taxon>Chloroflexota</taxon>
        <taxon>Ktedonobacteria</taxon>
        <taxon>Ktedonobacterales</taxon>
        <taxon>Ktedonosporobacteraceae</taxon>
        <taxon>Ktedonosporobacter</taxon>
    </lineage>
</organism>
<dbReference type="Proteomes" id="UP000290365">
    <property type="component" value="Chromosome"/>
</dbReference>
<keyword evidence="4 7" id="KW-0812">Transmembrane</keyword>
<dbReference type="RefSeq" id="WP_129889505.1">
    <property type="nucleotide sequence ID" value="NZ_CP035758.1"/>
</dbReference>
<dbReference type="InterPro" id="IPR051311">
    <property type="entry name" value="DedA_domain"/>
</dbReference>
<dbReference type="InterPro" id="IPR032816">
    <property type="entry name" value="VTT_dom"/>
</dbReference>
<keyword evidence="6 7" id="KW-0472">Membrane</keyword>
<protein>
    <submittedName>
        <fullName evidence="9">DedA family protein</fullName>
    </submittedName>
</protein>
<dbReference type="KEGG" id="kbs:EPA93_21620"/>
<dbReference type="OrthoDB" id="9813426at2"/>
<evidence type="ECO:0000256" key="4">
    <source>
        <dbReference type="ARBA" id="ARBA00022692"/>
    </source>
</evidence>
<evidence type="ECO:0000256" key="5">
    <source>
        <dbReference type="ARBA" id="ARBA00022989"/>
    </source>
</evidence>
<dbReference type="PANTHER" id="PTHR42709:SF6">
    <property type="entry name" value="UNDECAPRENYL PHOSPHATE TRANSPORTER A"/>
    <property type="match status" value="1"/>
</dbReference>
<feature type="transmembrane region" description="Helical" evidence="7">
    <location>
        <begin position="154"/>
        <end position="176"/>
    </location>
</feature>
<evidence type="ECO:0000259" key="8">
    <source>
        <dbReference type="Pfam" id="PF09335"/>
    </source>
</evidence>
<dbReference type="PANTHER" id="PTHR42709">
    <property type="entry name" value="ALKALINE PHOSPHATASE LIKE PROTEIN"/>
    <property type="match status" value="1"/>
</dbReference>
<sequence length="243" mass="27132">MGIWFLALQHYPLASIISLETLQYVLATFGYPAVALFILIESAGIPFPGETMLLLASFYAAIDQRLQIPIVIACAAAGAIIGDNLGYYVGRVGGRRFVQRFGRYFFVKPHHLSYAERFFEKHGGKTVFFGRFTAILRAWAAFLAGVHQMHWRTFLIYNAAGGILWAIIYGLLGYLAGRVFHDNFAQVEQIAGTMGWIGAAIFVLVLATAIVLIRRRQRIRAKNVAAEQDQAQETNVPAERHTH</sequence>
<gene>
    <name evidence="9" type="ORF">EPA93_21620</name>
</gene>
<keyword evidence="3" id="KW-1003">Cell membrane</keyword>
<proteinExistence type="inferred from homology"/>
<evidence type="ECO:0000256" key="1">
    <source>
        <dbReference type="ARBA" id="ARBA00004651"/>
    </source>
</evidence>
<comment type="subcellular location">
    <subcellularLocation>
        <location evidence="1">Cell membrane</location>
        <topology evidence="1">Multi-pass membrane protein</topology>
    </subcellularLocation>
</comment>
<feature type="domain" description="VTT" evidence="8">
    <location>
        <begin position="47"/>
        <end position="174"/>
    </location>
</feature>